<accession>A0A646KT39</accession>
<dbReference type="InterPro" id="IPR002696">
    <property type="entry name" value="Membr_insert_effic_factor_YidD"/>
</dbReference>
<organism evidence="1 2">
    <name type="scientific">Streptomyces jumonjinensis</name>
    <dbReference type="NCBI Taxonomy" id="1945"/>
    <lineage>
        <taxon>Bacteria</taxon>
        <taxon>Bacillati</taxon>
        <taxon>Actinomycetota</taxon>
        <taxon>Actinomycetes</taxon>
        <taxon>Kitasatosporales</taxon>
        <taxon>Streptomycetaceae</taxon>
        <taxon>Streptomyces</taxon>
    </lineage>
</organism>
<protein>
    <submittedName>
        <fullName evidence="1">Membrane protein insertion efficiency factor YidD</fullName>
    </submittedName>
</protein>
<dbReference type="Pfam" id="PF01809">
    <property type="entry name" value="YidD"/>
    <property type="match status" value="1"/>
</dbReference>
<dbReference type="SMART" id="SM01234">
    <property type="entry name" value="Haemolytic"/>
    <property type="match status" value="1"/>
</dbReference>
<gene>
    <name evidence="1" type="primary">yidD</name>
    <name evidence="1" type="ORF">FF041_35750</name>
</gene>
<dbReference type="OrthoDB" id="9801753at2"/>
<sequence>MGTIDTCGYYCGPACPVTAVNAIFLALWRPALSPIGTADPAAPRPDGRVAAALYGAVRHYRTHISPTQPARCPYTPSCSTYAVKALHRHGAVRGSRLIAARLLRCRPSTARRRGRVDPVPE</sequence>
<proteinExistence type="predicted"/>
<keyword evidence="2" id="KW-1185">Reference proteome</keyword>
<evidence type="ECO:0000313" key="1">
    <source>
        <dbReference type="EMBL" id="MQT05270.1"/>
    </source>
</evidence>
<reference evidence="1 2" key="1">
    <citation type="submission" date="2019-05" db="EMBL/GenBank/DDBJ databases">
        <title>Comparative genomics and metabolomics analyses of clavulanic acid producing Streptomyces species provides insight into specialized metabolism and evolution of beta-lactam biosynthetic gene clusters.</title>
        <authorList>
            <person name="Moore M.A."/>
            <person name="Cruz-Morales P."/>
            <person name="Barona Gomez F."/>
            <person name="Kapil T."/>
        </authorList>
    </citation>
    <scope>NUCLEOTIDE SEQUENCE [LARGE SCALE GENOMIC DNA]</scope>
    <source>
        <strain evidence="1 2">NRRL 5741</strain>
    </source>
</reference>
<dbReference type="AlphaFoldDB" id="A0A646KT39"/>
<dbReference type="Proteomes" id="UP000419138">
    <property type="component" value="Unassembled WGS sequence"/>
</dbReference>
<dbReference type="EMBL" id="VCLA01000199">
    <property type="protein sequence ID" value="MQT05270.1"/>
    <property type="molecule type" value="Genomic_DNA"/>
</dbReference>
<dbReference type="RefSeq" id="WP_153526545.1">
    <property type="nucleotide sequence ID" value="NZ_JBEPDZ010000066.1"/>
</dbReference>
<dbReference type="PANTHER" id="PTHR33383">
    <property type="entry name" value="MEMBRANE PROTEIN INSERTION EFFICIENCY FACTOR-RELATED"/>
    <property type="match status" value="1"/>
</dbReference>
<dbReference type="NCBIfam" id="TIGR00278">
    <property type="entry name" value="membrane protein insertion efficiency factor YidD"/>
    <property type="match status" value="1"/>
</dbReference>
<evidence type="ECO:0000313" key="2">
    <source>
        <dbReference type="Proteomes" id="UP000419138"/>
    </source>
</evidence>
<comment type="caution">
    <text evidence="1">The sequence shown here is derived from an EMBL/GenBank/DDBJ whole genome shotgun (WGS) entry which is preliminary data.</text>
</comment>
<name>A0A646KT39_STRJU</name>
<dbReference type="PANTHER" id="PTHR33383:SF1">
    <property type="entry name" value="MEMBRANE PROTEIN INSERTION EFFICIENCY FACTOR-RELATED"/>
    <property type="match status" value="1"/>
</dbReference>